<dbReference type="Pfam" id="PF02796">
    <property type="entry name" value="HTH_7"/>
    <property type="match status" value="1"/>
</dbReference>
<dbReference type="SUPFAM" id="SSF46689">
    <property type="entry name" value="Homeodomain-like"/>
    <property type="match status" value="1"/>
</dbReference>
<proteinExistence type="predicted"/>
<gene>
    <name evidence="3" type="ORF">P2L57_21640</name>
</gene>
<organism evidence="3 4">
    <name type="scientific">Streptantibioticus ferralitis</name>
    <dbReference type="NCBI Taxonomy" id="236510"/>
    <lineage>
        <taxon>Bacteria</taxon>
        <taxon>Bacillati</taxon>
        <taxon>Actinomycetota</taxon>
        <taxon>Actinomycetes</taxon>
        <taxon>Kitasatosporales</taxon>
        <taxon>Streptomycetaceae</taxon>
        <taxon>Streptantibioticus</taxon>
    </lineage>
</organism>
<evidence type="ECO:0000256" key="1">
    <source>
        <dbReference type="SAM" id="MobiDB-lite"/>
    </source>
</evidence>
<accession>A0ABT5Z346</accession>
<reference evidence="3 4" key="1">
    <citation type="submission" date="2023-03" db="EMBL/GenBank/DDBJ databases">
        <title>Draft genome sequence of type strain Streptomyces ferralitis JCM 14344.</title>
        <authorList>
            <person name="Klaysubun C."/>
            <person name="Duangmal K."/>
        </authorList>
    </citation>
    <scope>NUCLEOTIDE SEQUENCE [LARGE SCALE GENOMIC DNA]</scope>
    <source>
        <strain evidence="3 4">JCM 14344</strain>
    </source>
</reference>
<dbReference type="EMBL" id="JARHTQ010000014">
    <property type="protein sequence ID" value="MDF2258224.1"/>
    <property type="molecule type" value="Genomic_DNA"/>
</dbReference>
<protein>
    <submittedName>
        <fullName evidence="3">Helix-turn-helix domain-containing protein</fullName>
    </submittedName>
</protein>
<dbReference type="InterPro" id="IPR009057">
    <property type="entry name" value="Homeodomain-like_sf"/>
</dbReference>
<evidence type="ECO:0000259" key="2">
    <source>
        <dbReference type="Pfam" id="PF02796"/>
    </source>
</evidence>
<dbReference type="Gene3D" id="1.10.10.60">
    <property type="entry name" value="Homeodomain-like"/>
    <property type="match status" value="1"/>
</dbReference>
<dbReference type="CDD" id="cd00569">
    <property type="entry name" value="HTH_Hin_like"/>
    <property type="match status" value="1"/>
</dbReference>
<name>A0ABT5Z346_9ACTN</name>
<comment type="caution">
    <text evidence="3">The sequence shown here is derived from an EMBL/GenBank/DDBJ whole genome shotgun (WGS) entry which is preliminary data.</text>
</comment>
<dbReference type="Proteomes" id="UP001220022">
    <property type="component" value="Unassembled WGS sequence"/>
</dbReference>
<dbReference type="InterPro" id="IPR006120">
    <property type="entry name" value="Resolvase_HTH_dom"/>
</dbReference>
<feature type="region of interest" description="Disordered" evidence="1">
    <location>
        <begin position="1"/>
        <end position="21"/>
    </location>
</feature>
<feature type="domain" description="Resolvase HTH" evidence="2">
    <location>
        <begin position="15"/>
        <end position="56"/>
    </location>
</feature>
<dbReference type="RefSeq" id="WP_275817039.1">
    <property type="nucleotide sequence ID" value="NZ_BAAANM010000025.1"/>
</dbReference>
<sequence length="60" mass="6248">MEGLDAAARKGNVGGRPPVMDDERLAVARARHAKGESVTPIAEALGIGHATLYRHLGESA</sequence>
<evidence type="ECO:0000313" key="3">
    <source>
        <dbReference type="EMBL" id="MDF2258224.1"/>
    </source>
</evidence>
<keyword evidence="4" id="KW-1185">Reference proteome</keyword>
<evidence type="ECO:0000313" key="4">
    <source>
        <dbReference type="Proteomes" id="UP001220022"/>
    </source>
</evidence>